<dbReference type="GO" id="GO:1904262">
    <property type="term" value="P:negative regulation of TORC1 signaling"/>
    <property type="evidence" value="ECO:0007669"/>
    <property type="project" value="UniProtKB-ARBA"/>
</dbReference>
<dbReference type="GO" id="GO:0005737">
    <property type="term" value="C:cytoplasm"/>
    <property type="evidence" value="ECO:0007669"/>
    <property type="project" value="UniProtKB-SubCell"/>
</dbReference>
<gene>
    <name evidence="6" type="ORF">GSOID_T00031221001</name>
</gene>
<evidence type="ECO:0000256" key="1">
    <source>
        <dbReference type="ARBA" id="ARBA00004496"/>
    </source>
</evidence>
<comment type="subcellular location">
    <subcellularLocation>
        <location evidence="1">Cytoplasm</location>
    </subcellularLocation>
</comment>
<protein>
    <submittedName>
        <fullName evidence="6">Uncharacterized protein</fullName>
    </submittedName>
</protein>
<comment type="catalytic activity">
    <reaction evidence="4">
        <text>a hydroperoxide + L-cysteinyl-[protein] = S-hydroxy-L-cysteinyl-[protein] + an alcohol</text>
        <dbReference type="Rhea" id="RHEA:67124"/>
        <dbReference type="Rhea" id="RHEA-COMP:10131"/>
        <dbReference type="Rhea" id="RHEA-COMP:17193"/>
        <dbReference type="ChEBI" id="CHEBI:29950"/>
        <dbReference type="ChEBI" id="CHEBI:30879"/>
        <dbReference type="ChEBI" id="CHEBI:35924"/>
        <dbReference type="ChEBI" id="CHEBI:61973"/>
    </reaction>
    <physiologicalReaction direction="left-to-right" evidence="4">
        <dbReference type="Rhea" id="RHEA:67125"/>
    </physiologicalReaction>
</comment>
<dbReference type="SUPFAM" id="SSF69118">
    <property type="entry name" value="AhpD-like"/>
    <property type="match status" value="1"/>
</dbReference>
<dbReference type="GO" id="GO:0016684">
    <property type="term" value="F:oxidoreductase activity, acting on peroxide as acceptor"/>
    <property type="evidence" value="ECO:0007669"/>
    <property type="project" value="TreeGrafter"/>
</dbReference>
<dbReference type="Pfam" id="PF04636">
    <property type="entry name" value="PA26"/>
    <property type="match status" value="1"/>
</dbReference>
<sequence length="566" mass="66249">MALEDDPDMLKKWTPTMLRLSHLCPISEVKEKMAQILSRLQTGEVPMPADARPIPTKDEKKRRRLSGQYSLVPHKLSSGPSLFVTALPDIPVLDEESERLLHLAEQDEIDREQLDVEKRRSIALLDHWNYFHRFDHLSLVTSIHTSYFELWDQFMRDLIITPADSSLTKIERVYIAIMAVSARNCEYLYYMLREEFEHEIKSCQPTTNYKRWLEEGLDAVPEQYQKLAELNELLANKPWNVKAEHISDLTTGLTKFWRDSDLLTAIIIMCWFHCLSNFCAGVGIQPELDSDKGHGFRQPSTAQQNEGDSDSSNSVDKVEHLIKNMKAFNRIRTESQNQPDFDADHDRELSETSWQNLKNMGLSDTVFSDDEEEEDEETHLNRFLTRNNNNKNLSASRYKHPKDVEQACLRLHEYCWRSTANQACMGSAFEAMCSELRVNQNLIQLIDEKFQNIRNLTYRRVGHREEVDTEIFRTGIWDYTQCLLSIMSDDCPYHHLEKLIDDEMRDYLKNLVFRPKRLSKAQYDNFLNGLTHDEKVHVNLISLEARFQAELMFSIRAFSEASRQRR</sequence>
<dbReference type="Proteomes" id="UP000011014">
    <property type="component" value="Unassembled WGS sequence"/>
</dbReference>
<evidence type="ECO:0000256" key="5">
    <source>
        <dbReference type="SAM" id="MobiDB-lite"/>
    </source>
</evidence>
<evidence type="ECO:0000256" key="2">
    <source>
        <dbReference type="ARBA" id="ARBA00008350"/>
    </source>
</evidence>
<feature type="compositionally biased region" description="Polar residues" evidence="5">
    <location>
        <begin position="298"/>
        <end position="315"/>
    </location>
</feature>
<dbReference type="PANTHER" id="PTHR12474:SF0">
    <property type="entry name" value="SESTRIN HOMOLOG"/>
    <property type="match status" value="1"/>
</dbReference>
<keyword evidence="3" id="KW-0963">Cytoplasm</keyword>
<dbReference type="EMBL" id="FN655048">
    <property type="protein sequence ID" value="CBY37736.1"/>
    <property type="molecule type" value="Genomic_DNA"/>
</dbReference>
<dbReference type="InterPro" id="IPR006730">
    <property type="entry name" value="Sestrin"/>
</dbReference>
<evidence type="ECO:0000256" key="4">
    <source>
        <dbReference type="ARBA" id="ARBA00049242"/>
    </source>
</evidence>
<dbReference type="InterPro" id="IPR029032">
    <property type="entry name" value="AhpD-like"/>
</dbReference>
<accession>E4YQJ1</accession>
<feature type="region of interest" description="Disordered" evidence="5">
    <location>
        <begin position="41"/>
        <end position="63"/>
    </location>
</feature>
<dbReference type="GO" id="GO:0016239">
    <property type="term" value="P:positive regulation of macroautophagy"/>
    <property type="evidence" value="ECO:0007669"/>
    <property type="project" value="TreeGrafter"/>
</dbReference>
<dbReference type="GO" id="GO:1990253">
    <property type="term" value="P:cellular response to leucine starvation"/>
    <property type="evidence" value="ECO:0007669"/>
    <property type="project" value="TreeGrafter"/>
</dbReference>
<dbReference type="GO" id="GO:0005634">
    <property type="term" value="C:nucleus"/>
    <property type="evidence" value="ECO:0007669"/>
    <property type="project" value="InterPro"/>
</dbReference>
<organism evidence="6">
    <name type="scientific">Oikopleura dioica</name>
    <name type="common">Tunicate</name>
    <dbReference type="NCBI Taxonomy" id="34765"/>
    <lineage>
        <taxon>Eukaryota</taxon>
        <taxon>Metazoa</taxon>
        <taxon>Chordata</taxon>
        <taxon>Tunicata</taxon>
        <taxon>Appendicularia</taxon>
        <taxon>Copelata</taxon>
        <taxon>Oikopleuridae</taxon>
        <taxon>Oikopleura</taxon>
    </lineage>
</organism>
<dbReference type="GO" id="GO:0070728">
    <property type="term" value="F:L-leucine binding"/>
    <property type="evidence" value="ECO:0007669"/>
    <property type="project" value="TreeGrafter"/>
</dbReference>
<dbReference type="AlphaFoldDB" id="E4YQJ1"/>
<feature type="region of interest" description="Disordered" evidence="5">
    <location>
        <begin position="290"/>
        <end position="315"/>
    </location>
</feature>
<dbReference type="PANTHER" id="PTHR12474">
    <property type="entry name" value="P53 REGULATED PA26 NUCLEAR PROTEIN SESTRIN"/>
    <property type="match status" value="1"/>
</dbReference>
<evidence type="ECO:0000256" key="3">
    <source>
        <dbReference type="ARBA" id="ARBA00022490"/>
    </source>
</evidence>
<proteinExistence type="inferred from homology"/>
<name>E4YQJ1_OIKDI</name>
<comment type="similarity">
    <text evidence="2">Belongs to the sestrin family.</text>
</comment>
<dbReference type="GO" id="GO:0071233">
    <property type="term" value="P:cellular response to L-leucine"/>
    <property type="evidence" value="ECO:0007669"/>
    <property type="project" value="TreeGrafter"/>
</dbReference>
<reference evidence="6" key="1">
    <citation type="journal article" date="2010" name="Science">
        <title>Plasticity of animal genome architecture unmasked by rapid evolution of a pelagic tunicate.</title>
        <authorList>
            <person name="Denoeud F."/>
            <person name="Henriet S."/>
            <person name="Mungpakdee S."/>
            <person name="Aury J.M."/>
            <person name="Da Silva C."/>
            <person name="Brinkmann H."/>
            <person name="Mikhaleva J."/>
            <person name="Olsen L.C."/>
            <person name="Jubin C."/>
            <person name="Canestro C."/>
            <person name="Bouquet J.M."/>
            <person name="Danks G."/>
            <person name="Poulain J."/>
            <person name="Campsteijn C."/>
            <person name="Adamski M."/>
            <person name="Cross I."/>
            <person name="Yadetie F."/>
            <person name="Muffato M."/>
            <person name="Louis A."/>
            <person name="Butcher S."/>
            <person name="Tsagkogeorga G."/>
            <person name="Konrad A."/>
            <person name="Singh S."/>
            <person name="Jensen M.F."/>
            <person name="Cong E.H."/>
            <person name="Eikeseth-Otteraa H."/>
            <person name="Noel B."/>
            <person name="Anthouard V."/>
            <person name="Porcel B.M."/>
            <person name="Kachouri-Lafond R."/>
            <person name="Nishino A."/>
            <person name="Ugolini M."/>
            <person name="Chourrout P."/>
            <person name="Nishida H."/>
            <person name="Aasland R."/>
            <person name="Huzurbazar S."/>
            <person name="Westhof E."/>
            <person name="Delsuc F."/>
            <person name="Lehrach H."/>
            <person name="Reinhardt R."/>
            <person name="Weissenbach J."/>
            <person name="Roy S.W."/>
            <person name="Artiguenave F."/>
            <person name="Postlethwait J.H."/>
            <person name="Manak J.R."/>
            <person name="Thompson E.M."/>
            <person name="Jaillon O."/>
            <person name="Du Pasquier L."/>
            <person name="Boudinot P."/>
            <person name="Liberles D.A."/>
            <person name="Volff J.N."/>
            <person name="Philippe H."/>
            <person name="Lenhard B."/>
            <person name="Roest Crollius H."/>
            <person name="Wincker P."/>
            <person name="Chourrout D."/>
        </authorList>
    </citation>
    <scope>NUCLEOTIDE SEQUENCE [LARGE SCALE GENOMIC DNA]</scope>
</reference>
<evidence type="ECO:0000313" key="6">
    <source>
        <dbReference type="EMBL" id="CBY37736.1"/>
    </source>
</evidence>
<dbReference type="GO" id="GO:1901031">
    <property type="term" value="P:regulation of response to reactive oxygen species"/>
    <property type="evidence" value="ECO:0007669"/>
    <property type="project" value="InterPro"/>
</dbReference>